<accession>A0ABQ4S177</accession>
<dbReference type="InterPro" id="IPR035965">
    <property type="entry name" value="PAS-like_dom_sf"/>
</dbReference>
<dbReference type="InterPro" id="IPR001633">
    <property type="entry name" value="EAL_dom"/>
</dbReference>
<dbReference type="Proteomes" id="UP001055125">
    <property type="component" value="Unassembled WGS sequence"/>
</dbReference>
<dbReference type="InterPro" id="IPR000014">
    <property type="entry name" value="PAS"/>
</dbReference>
<dbReference type="PROSITE" id="PS50887">
    <property type="entry name" value="GGDEF"/>
    <property type="match status" value="1"/>
</dbReference>
<dbReference type="CDD" id="cd01948">
    <property type="entry name" value="EAL"/>
    <property type="match status" value="1"/>
</dbReference>
<evidence type="ECO:0000259" key="3">
    <source>
        <dbReference type="PROSITE" id="PS50883"/>
    </source>
</evidence>
<evidence type="ECO:0000259" key="2">
    <source>
        <dbReference type="PROSITE" id="PS50113"/>
    </source>
</evidence>
<feature type="domain" description="PAC" evidence="2">
    <location>
        <begin position="311"/>
        <end position="365"/>
    </location>
</feature>
<dbReference type="InterPro" id="IPR052155">
    <property type="entry name" value="Biofilm_reg_signaling"/>
</dbReference>
<proteinExistence type="predicted"/>
<dbReference type="InterPro" id="IPR043128">
    <property type="entry name" value="Rev_trsase/Diguanyl_cyclase"/>
</dbReference>
<evidence type="ECO:0000259" key="4">
    <source>
        <dbReference type="PROSITE" id="PS50887"/>
    </source>
</evidence>
<dbReference type="SUPFAM" id="SSF55073">
    <property type="entry name" value="Nucleotide cyclase"/>
    <property type="match status" value="1"/>
</dbReference>
<dbReference type="Gene3D" id="3.30.450.20">
    <property type="entry name" value="PAS domain"/>
    <property type="match status" value="1"/>
</dbReference>
<dbReference type="InterPro" id="IPR035919">
    <property type="entry name" value="EAL_sf"/>
</dbReference>
<dbReference type="SUPFAM" id="SSF141868">
    <property type="entry name" value="EAL domain-like"/>
    <property type="match status" value="1"/>
</dbReference>
<keyword evidence="1" id="KW-1133">Transmembrane helix</keyword>
<reference evidence="5" key="1">
    <citation type="journal article" date="2021" name="Front. Microbiol.">
        <title>Comprehensive Comparative Genomics and Phenotyping of Methylobacterium Species.</title>
        <authorList>
            <person name="Alessa O."/>
            <person name="Ogura Y."/>
            <person name="Fujitani Y."/>
            <person name="Takami H."/>
            <person name="Hayashi T."/>
            <person name="Sahin N."/>
            <person name="Tani A."/>
        </authorList>
    </citation>
    <scope>NUCLEOTIDE SEQUENCE</scope>
    <source>
        <strain evidence="5">DSM 19015</strain>
    </source>
</reference>
<dbReference type="RefSeq" id="WP_238245968.1">
    <property type="nucleotide sequence ID" value="NZ_BPQP01000071.1"/>
</dbReference>
<feature type="transmembrane region" description="Helical" evidence="1">
    <location>
        <begin position="147"/>
        <end position="164"/>
    </location>
</feature>
<evidence type="ECO:0008006" key="7">
    <source>
        <dbReference type="Google" id="ProtNLM"/>
    </source>
</evidence>
<dbReference type="PANTHER" id="PTHR44757">
    <property type="entry name" value="DIGUANYLATE CYCLASE DGCP"/>
    <property type="match status" value="1"/>
</dbReference>
<gene>
    <name evidence="5" type="ORF">OCOJLMKI_4105</name>
</gene>
<keyword evidence="1" id="KW-0472">Membrane</keyword>
<dbReference type="CDD" id="cd00130">
    <property type="entry name" value="PAS"/>
    <property type="match status" value="1"/>
</dbReference>
<name>A0ABQ4S177_9HYPH</name>
<feature type="transmembrane region" description="Helical" evidence="1">
    <location>
        <begin position="194"/>
        <end position="213"/>
    </location>
</feature>
<keyword evidence="1" id="KW-0812">Transmembrane</keyword>
<dbReference type="PROSITE" id="PS50113">
    <property type="entry name" value="PAC"/>
    <property type="match status" value="1"/>
</dbReference>
<dbReference type="NCBIfam" id="TIGR00254">
    <property type="entry name" value="GGDEF"/>
    <property type="match status" value="1"/>
</dbReference>
<evidence type="ECO:0000256" key="1">
    <source>
        <dbReference type="SAM" id="Phobius"/>
    </source>
</evidence>
<dbReference type="PANTHER" id="PTHR44757:SF2">
    <property type="entry name" value="BIOFILM ARCHITECTURE MAINTENANCE PROTEIN MBAA"/>
    <property type="match status" value="1"/>
</dbReference>
<dbReference type="Pfam" id="PF00563">
    <property type="entry name" value="EAL"/>
    <property type="match status" value="1"/>
</dbReference>
<dbReference type="InterPro" id="IPR000160">
    <property type="entry name" value="GGDEF_dom"/>
</dbReference>
<comment type="caution">
    <text evidence="5">The sequence shown here is derived from an EMBL/GenBank/DDBJ whole genome shotgun (WGS) entry which is preliminary data.</text>
</comment>
<dbReference type="CDD" id="cd01949">
    <property type="entry name" value="GGDEF"/>
    <property type="match status" value="1"/>
</dbReference>
<dbReference type="SMART" id="SM00052">
    <property type="entry name" value="EAL"/>
    <property type="match status" value="1"/>
</dbReference>
<dbReference type="EMBL" id="BPQP01000071">
    <property type="protein sequence ID" value="GJD96878.1"/>
    <property type="molecule type" value="Genomic_DNA"/>
</dbReference>
<keyword evidence="6" id="KW-1185">Reference proteome</keyword>
<reference evidence="5" key="2">
    <citation type="submission" date="2021-08" db="EMBL/GenBank/DDBJ databases">
        <authorList>
            <person name="Tani A."/>
            <person name="Ola A."/>
            <person name="Ogura Y."/>
            <person name="Katsura K."/>
            <person name="Hayashi T."/>
        </authorList>
    </citation>
    <scope>NUCLEOTIDE SEQUENCE</scope>
    <source>
        <strain evidence="5">DSM 19015</strain>
    </source>
</reference>
<dbReference type="Gene3D" id="3.30.70.270">
    <property type="match status" value="1"/>
</dbReference>
<dbReference type="Pfam" id="PF00990">
    <property type="entry name" value="GGDEF"/>
    <property type="match status" value="1"/>
</dbReference>
<feature type="transmembrane region" description="Helical" evidence="1">
    <location>
        <begin position="81"/>
        <end position="101"/>
    </location>
</feature>
<dbReference type="SUPFAM" id="SSF55785">
    <property type="entry name" value="PYP-like sensor domain (PAS domain)"/>
    <property type="match status" value="1"/>
</dbReference>
<dbReference type="PROSITE" id="PS50883">
    <property type="entry name" value="EAL"/>
    <property type="match status" value="1"/>
</dbReference>
<sequence>MPSEISPTSLQAARPLPELLRRLASAAARLAQPSAVPDRYRVETRSRQLEEAMALANYLAVTHTILALAVLVLFWNIAPAYYLFGQFVLTMLVVVVAAWGARSYRARPASPELIESGHRAARLLALMVGTIWGLMPFFLFTPSDGDHRTLVVVMVAGLIVNAYVIGPILALSLLVTIPLVVGSFTALVLNGETIAGMLAALLTIYAGFVLVSVRRMADLSTQRILDQVRVAEQNETIGLLLNDFEANTSDWLWETDADGNLQHVSERMAQVSGRSLTALRRAPFEALFADGPSANPPRDIADLTGFVRNRTPFRDHVVEVAVAGSQRWWRLSGKPIYDKAETFLGFRGVGSDITASRQSEARIAYLASYDALTGLANRTLFHDLVTAECARAADRDRACALLYLDLDGFKIVNDTFGHGFGDTLLRRVAARLHSTAPDGRLVARLGGDEFAILCPCAKVSEASDLGHAVIEAISAPYVIEGVQVEIGVSIGIAMAPGDAAEPEGLLGKADLALYRAKTGGKGQLSLFEPGLEIAVRTRRDLEADLKLAIAAGELELHYQPLVGLGDGRVHSFEALLRWNRRQRGFVSPADFVPVAEAAGLITTIGRWVLLQACSEAARWPSDISVAVNISPTQFRNSDLVDDVKAALVTSGLDPARLEVEITESVFFEMNAVTIANLRELRALGIRIALDDFGTGYSSLSYLIRFPVDKIKIDRSFIKDMGHRHECLAVIETILALARKLSITVTAEGVETVEQALLLQRSRCDDIQGFLFSPARPSAEIDRLVETLPHKFRSLLNPEEPVAPVRACA</sequence>
<dbReference type="SMART" id="SM00267">
    <property type="entry name" value="GGDEF"/>
    <property type="match status" value="1"/>
</dbReference>
<feature type="transmembrane region" description="Helical" evidence="1">
    <location>
        <begin position="121"/>
        <end position="141"/>
    </location>
</feature>
<feature type="domain" description="GGDEF" evidence="4">
    <location>
        <begin position="397"/>
        <end position="529"/>
    </location>
</feature>
<feature type="domain" description="EAL" evidence="3">
    <location>
        <begin position="538"/>
        <end position="788"/>
    </location>
</feature>
<feature type="transmembrane region" description="Helical" evidence="1">
    <location>
        <begin position="55"/>
        <end position="75"/>
    </location>
</feature>
<dbReference type="Gene3D" id="3.20.20.450">
    <property type="entry name" value="EAL domain"/>
    <property type="match status" value="1"/>
</dbReference>
<evidence type="ECO:0000313" key="6">
    <source>
        <dbReference type="Proteomes" id="UP001055125"/>
    </source>
</evidence>
<dbReference type="NCBIfam" id="TIGR00229">
    <property type="entry name" value="sensory_box"/>
    <property type="match status" value="1"/>
</dbReference>
<evidence type="ECO:0000313" key="5">
    <source>
        <dbReference type="EMBL" id="GJD96878.1"/>
    </source>
</evidence>
<organism evidence="5 6">
    <name type="scientific">Methylobacterium iners</name>
    <dbReference type="NCBI Taxonomy" id="418707"/>
    <lineage>
        <taxon>Bacteria</taxon>
        <taxon>Pseudomonadati</taxon>
        <taxon>Pseudomonadota</taxon>
        <taxon>Alphaproteobacteria</taxon>
        <taxon>Hyphomicrobiales</taxon>
        <taxon>Methylobacteriaceae</taxon>
        <taxon>Methylobacterium</taxon>
    </lineage>
</organism>
<protein>
    <recommendedName>
        <fullName evidence="7">Diguanylate cyclase</fullName>
    </recommendedName>
</protein>
<dbReference type="InterPro" id="IPR000700">
    <property type="entry name" value="PAS-assoc_C"/>
</dbReference>
<dbReference type="InterPro" id="IPR029787">
    <property type="entry name" value="Nucleotide_cyclase"/>
</dbReference>